<reference evidence="3" key="1">
    <citation type="submission" date="2017-08" db="EMBL/GenBank/DDBJ databases">
        <title>A dynamic microbial community with high functional redundancy inhabits the cold, oxic subseafloor aquifer.</title>
        <authorList>
            <person name="Tully B.J."/>
            <person name="Wheat C.G."/>
            <person name="Glazer B.T."/>
            <person name="Huber J.A."/>
        </authorList>
    </citation>
    <scope>NUCLEOTIDE SEQUENCE [LARGE SCALE GENOMIC DNA]</scope>
</reference>
<dbReference type="InterPro" id="IPR005069">
    <property type="entry name" value="Nucl-diP-sugar_transferase"/>
</dbReference>
<protein>
    <recommendedName>
        <fullName evidence="1">Nucleotide-diphospho-sugar transferase domain-containing protein</fullName>
    </recommendedName>
</protein>
<dbReference type="Proteomes" id="UP000218775">
    <property type="component" value="Unassembled WGS sequence"/>
</dbReference>
<evidence type="ECO:0000313" key="2">
    <source>
        <dbReference type="EMBL" id="PCI76936.1"/>
    </source>
</evidence>
<accession>A0A2A4X352</accession>
<dbReference type="EMBL" id="NVUK01000022">
    <property type="protein sequence ID" value="PCI76936.1"/>
    <property type="molecule type" value="Genomic_DNA"/>
</dbReference>
<dbReference type="InterPro" id="IPR029044">
    <property type="entry name" value="Nucleotide-diphossugar_trans"/>
</dbReference>
<comment type="caution">
    <text evidence="2">The sequence shown here is derived from an EMBL/GenBank/DDBJ whole genome shotgun (WGS) entry which is preliminary data.</text>
</comment>
<sequence length="226" mass="26319">MKNTKTLIVSFYTLGSPYEKEASFLKQSCEKLNLDFCIEPISCQGSWEKNCCFKPTFLKEKLLKYKQNILWIDCDAIVVKPLYIFNTIDEDIAAKYIHDAHASHPSKLMSGTLFLKYNPRILNLLDHWEKACAEQLKRDKKTWDQTVLRDVLAQDKHISLFSLPKAYCQVYDKIQNEEELQDSVIIHFQASRFTKKQESIAPLFKQLQHAHKKACVDAILNHFSSK</sequence>
<dbReference type="AlphaFoldDB" id="A0A2A4X352"/>
<evidence type="ECO:0000259" key="1">
    <source>
        <dbReference type="Pfam" id="PF03407"/>
    </source>
</evidence>
<name>A0A2A4X352_UNCAE</name>
<proteinExistence type="predicted"/>
<dbReference type="Pfam" id="PF03407">
    <property type="entry name" value="Nucleotid_trans"/>
    <property type="match status" value="1"/>
</dbReference>
<evidence type="ECO:0000313" key="3">
    <source>
        <dbReference type="Proteomes" id="UP000218775"/>
    </source>
</evidence>
<gene>
    <name evidence="2" type="ORF">COB21_03665</name>
</gene>
<dbReference type="SUPFAM" id="SSF53448">
    <property type="entry name" value="Nucleotide-diphospho-sugar transferases"/>
    <property type="match status" value="1"/>
</dbReference>
<dbReference type="Gene3D" id="3.90.550.10">
    <property type="entry name" value="Spore Coat Polysaccharide Biosynthesis Protein SpsA, Chain A"/>
    <property type="match status" value="1"/>
</dbReference>
<feature type="domain" description="Nucleotide-diphospho-sugar transferase" evidence="1">
    <location>
        <begin position="61"/>
        <end position="190"/>
    </location>
</feature>
<organism evidence="2 3">
    <name type="scientific">Aerophobetes bacterium</name>
    <dbReference type="NCBI Taxonomy" id="2030807"/>
    <lineage>
        <taxon>Bacteria</taxon>
        <taxon>Candidatus Aerophobota</taxon>
    </lineage>
</organism>